<keyword evidence="3" id="KW-1185">Reference proteome</keyword>
<organism evidence="2 3">
    <name type="scientific">Tenacibaculum dicentrarchi</name>
    <dbReference type="NCBI Taxonomy" id="669041"/>
    <lineage>
        <taxon>Bacteria</taxon>
        <taxon>Pseudomonadati</taxon>
        <taxon>Bacteroidota</taxon>
        <taxon>Flavobacteriia</taxon>
        <taxon>Flavobacteriales</taxon>
        <taxon>Flavobacteriaceae</taxon>
        <taxon>Tenacibaculum</taxon>
    </lineage>
</organism>
<dbReference type="EMBL" id="OZ038524">
    <property type="protein sequence ID" value="CAL2082579.1"/>
    <property type="molecule type" value="Genomic_DNA"/>
</dbReference>
<evidence type="ECO:0000313" key="3">
    <source>
        <dbReference type="Proteomes" id="UP001497514"/>
    </source>
</evidence>
<name>A0ABM9NXS1_9FLAO</name>
<accession>A0ABM9NXS1</accession>
<proteinExistence type="predicted"/>
<evidence type="ECO:0000256" key="1">
    <source>
        <dbReference type="SAM" id="Phobius"/>
    </source>
</evidence>
<reference evidence="2 3" key="1">
    <citation type="submission" date="2024-05" db="EMBL/GenBank/DDBJ databases">
        <authorList>
            <person name="Duchaud E."/>
        </authorList>
    </citation>
    <scope>NUCLEOTIDE SEQUENCE [LARGE SCALE GENOMIC DNA]</scope>
    <source>
        <strain evidence="2">Ena-SAMPLE-TAB-13-05-2024-13:56:06:370-140309</strain>
    </source>
</reference>
<gene>
    <name evidence="2" type="ORF">TD3509T_1375</name>
</gene>
<protein>
    <submittedName>
        <fullName evidence="2">Uncharacterized protein</fullName>
    </submittedName>
</protein>
<dbReference type="RefSeq" id="WP_101901375.1">
    <property type="nucleotide sequence ID" value="NZ_OZ038524.1"/>
</dbReference>
<keyword evidence="1" id="KW-1133">Transmembrane helix</keyword>
<feature type="transmembrane region" description="Helical" evidence="1">
    <location>
        <begin position="52"/>
        <end position="70"/>
    </location>
</feature>
<keyword evidence="1" id="KW-0472">Membrane</keyword>
<dbReference type="Proteomes" id="UP001497514">
    <property type="component" value="Chromosome"/>
</dbReference>
<keyword evidence="1" id="KW-0812">Transmembrane</keyword>
<sequence>MIQIKNIDTIIILDTIKNINSTKTSNTQEIIDNIKIVDPIKIINITDKGSNFFLWISTLIAILSIIFIIFDKIKESKVFGKIISKTYSPEGFYNYKTNNNGFKTITGEQYLLKLSLSCYRKSLNFKDVNVYMTYGNETIKGEIIWVNEHNLKLPNKAETKFENFTMKIPPNEFLTFNNVLEIGKTSFYYLSFIVPNKKGEVIYDKMELEFIKPNNKKKKFEIFEIDEKQYLFDESLLTKKLKNNA</sequence>
<evidence type="ECO:0000313" key="2">
    <source>
        <dbReference type="EMBL" id="CAL2082579.1"/>
    </source>
</evidence>